<dbReference type="Proteomes" id="UP001152531">
    <property type="component" value="Unassembled WGS sequence"/>
</dbReference>
<evidence type="ECO:0000313" key="2">
    <source>
        <dbReference type="Proteomes" id="UP001152531"/>
    </source>
</evidence>
<name>A0ACA9Y2P2_9ASCO</name>
<reference evidence="1" key="1">
    <citation type="submission" date="2022-06" db="EMBL/GenBank/DDBJ databases">
        <authorList>
            <person name="Legras J.-L."/>
            <person name="Devillers H."/>
            <person name="Grondin C."/>
        </authorList>
    </citation>
    <scope>NUCLEOTIDE SEQUENCE</scope>
    <source>
        <strain evidence="1">CLIB 1444</strain>
    </source>
</reference>
<accession>A0ACA9Y2P2</accession>
<comment type="caution">
    <text evidence="1">The sequence shown here is derived from an EMBL/GenBank/DDBJ whole genome shotgun (WGS) entry which is preliminary data.</text>
</comment>
<organism evidence="1 2">
    <name type="scientific">[Candida] jaroonii</name>
    <dbReference type="NCBI Taxonomy" id="467808"/>
    <lineage>
        <taxon>Eukaryota</taxon>
        <taxon>Fungi</taxon>
        <taxon>Dikarya</taxon>
        <taxon>Ascomycota</taxon>
        <taxon>Saccharomycotina</taxon>
        <taxon>Pichiomycetes</taxon>
        <taxon>Debaryomycetaceae</taxon>
        <taxon>Yamadazyma</taxon>
    </lineage>
</organism>
<keyword evidence="2" id="KW-1185">Reference proteome</keyword>
<proteinExistence type="predicted"/>
<sequence length="275" mass="31382">MSYHKEFIKNGERLNGRKLSELRVPEVDIGQNGELTISAGDTKIFIKISSEISKPYDDKPNEGILIINNDIDNDILSRIVEKSIRKSNALDLESLVISTGKICWIIKIDLNILNFDGNLIDYCILGIMINLLLYKLPNYDIVDNSIKLYNLDEKAPISLSILHIPICFTISFYNPSTIEMNLKSDEVFEISLFDADKQEEDLRDSYMVITLNSNKEIIQLSKLGGIPINSVEVLKLCEICYDKAKEMTQWIKDVVKKEEEKTSDRVKMLAAVDQR</sequence>
<protein>
    <submittedName>
        <fullName evidence="1">Exosome complex component Rrp45p</fullName>
    </submittedName>
</protein>
<dbReference type="EMBL" id="CALSDN010000001">
    <property type="protein sequence ID" value="CAH6718885.1"/>
    <property type="molecule type" value="Genomic_DNA"/>
</dbReference>
<gene>
    <name evidence="1" type="ORF">CLIB1444_01S16666</name>
</gene>
<evidence type="ECO:0000313" key="1">
    <source>
        <dbReference type="EMBL" id="CAH6718885.1"/>
    </source>
</evidence>